<reference evidence="2" key="2">
    <citation type="journal article" date="2015" name="Data Brief">
        <title>Shoot transcriptome of the giant reed, Arundo donax.</title>
        <authorList>
            <person name="Barrero R.A."/>
            <person name="Guerrero F.D."/>
            <person name="Moolhuijzen P."/>
            <person name="Goolsby J.A."/>
            <person name="Tidwell J."/>
            <person name="Bellgard S.E."/>
            <person name="Bellgard M.I."/>
        </authorList>
    </citation>
    <scope>NUCLEOTIDE SEQUENCE</scope>
    <source>
        <tissue evidence="2">Shoot tissue taken approximately 20 cm above the soil surface</tissue>
    </source>
</reference>
<dbReference type="EMBL" id="GBRH01273611">
    <property type="protein sequence ID" value="JAD24284.1"/>
    <property type="molecule type" value="Transcribed_RNA"/>
</dbReference>
<feature type="compositionally biased region" description="Basic and acidic residues" evidence="1">
    <location>
        <begin position="9"/>
        <end position="30"/>
    </location>
</feature>
<proteinExistence type="predicted"/>
<sequence length="51" mass="5782">MARRGARPRRGDDATRRRSGDGASRRRSDGADWGTGRRRWRSGEGRWPSLG</sequence>
<organism evidence="2">
    <name type="scientific">Arundo donax</name>
    <name type="common">Giant reed</name>
    <name type="synonym">Donax arundinaceus</name>
    <dbReference type="NCBI Taxonomy" id="35708"/>
    <lineage>
        <taxon>Eukaryota</taxon>
        <taxon>Viridiplantae</taxon>
        <taxon>Streptophyta</taxon>
        <taxon>Embryophyta</taxon>
        <taxon>Tracheophyta</taxon>
        <taxon>Spermatophyta</taxon>
        <taxon>Magnoliopsida</taxon>
        <taxon>Liliopsida</taxon>
        <taxon>Poales</taxon>
        <taxon>Poaceae</taxon>
        <taxon>PACMAD clade</taxon>
        <taxon>Arundinoideae</taxon>
        <taxon>Arundineae</taxon>
        <taxon>Arundo</taxon>
    </lineage>
</organism>
<evidence type="ECO:0000313" key="2">
    <source>
        <dbReference type="EMBL" id="JAD24284.1"/>
    </source>
</evidence>
<name>A0A0A8YDX0_ARUDO</name>
<evidence type="ECO:0000256" key="1">
    <source>
        <dbReference type="SAM" id="MobiDB-lite"/>
    </source>
</evidence>
<reference evidence="2" key="1">
    <citation type="submission" date="2014-09" db="EMBL/GenBank/DDBJ databases">
        <authorList>
            <person name="Magalhaes I.L.F."/>
            <person name="Oliveira U."/>
            <person name="Santos F.R."/>
            <person name="Vidigal T.H.D.A."/>
            <person name="Brescovit A.D."/>
            <person name="Santos A.J."/>
        </authorList>
    </citation>
    <scope>NUCLEOTIDE SEQUENCE</scope>
    <source>
        <tissue evidence="2">Shoot tissue taken approximately 20 cm above the soil surface</tissue>
    </source>
</reference>
<protein>
    <submittedName>
        <fullName evidence="2">Uncharacterized protein</fullName>
    </submittedName>
</protein>
<feature type="region of interest" description="Disordered" evidence="1">
    <location>
        <begin position="1"/>
        <end position="51"/>
    </location>
</feature>
<accession>A0A0A8YDX0</accession>
<dbReference type="AlphaFoldDB" id="A0A0A8YDX0"/>